<sequence>MILIHDAKIAHEILVERANLHSGRPKLKFGFDLVGWNQVMAGKQCNATFKLYRKYTHQQLGSKASVERYNEVQEIAVGRFLWRVRQDNGAALTQHLKTEAGELILKVVYDYTIEPFKNDPLVDLVDEAMEQFSEATVPGRWMVDILPFLANIPSWVPGTGFQKTAAAWRQTLLDVANVPYAYAKQQGKNKQTSHADFVTKSIEQAQHEKTLDATDENAIKWTAASMYLGGADTSVSTMNAFFLAMSMFPDVQRKAQEEIDRVIGNSRLPTHADRENLPYINAIVEEAQRWHPIGPMGLPHVTDREDTINGYRIPKDSLLLPAIWWFTRDPAVYHDPEAFKPERFLPPYNAPPATSFTFGFGRRICPGRVLADASLFLVVAQSLAVFNIDKNHDKEGKVLEPVHGFMSGMVSYPTAFEVSVVPRSQKHEELVDEVRSTPPSSQTWLCETVSIVFLTYWIVHLHIFGWIAALAKELAAALAMLDERHSAPDDFIKPSSDKNSYHWGRIGDHNIVIASLAAGIYGTTSAATTAIHMLSSLPNIKVGLMVGIGAAIARPKQKRDIRLGDVVVSLPQGQTGGVVQYDLGKSRASRDQGDSSDTFERVGFLNSPPEALLKALTSLRAQVRIEGSRVSSFLGDMLERYPQMAENEPDEPGYIYQGQENDRLFEASYLHTSDIGCDDCDSTRMISRAARRNPDVPRVHYGVIASGNRLVKDAAERDKILEIGGGDCICLEMEAAGLMNSFPCLVIRGICDYADSHKNDDWQEYAAATAAAYAKEFLGFVDNGDLARTSKASEILEQISEDLREMNNNVRVTGDTVQGMQLNLHQREIRDWLSAPDPSTNYLNALEKRHKDTGLWFVNGEAFQTWKSQPNSFLWLHGIAGCGKTILSSTMIKHLESDIESDRQLLYFYFDFNDSNKQTLENMLRSLTSQLYQARPEARSLLDELWRSDGDGNQQLSKQSLSSTLLEMLGKVINTSILLDALDESTTRGDVITWLKNVLRLGSNCRVLVTARREEDIETGFRHWTQQEDWIDIRKGDIDGDIREYVSYTVRNSSELERWHSRPDVQDEIESELVEKADGMFRWVACQLDALENCFDYPRLQEALRNLPKTLDDTYTRILESIPKDHIGQTMTILNILLWSSQPWEFSIPELVDAIAINLDEDPGFDSKNRMPVPREILKLCSSLVAVSWDEKKSTDLVRLAHFSVKEYLISDHVSKAYESLLSETVARAYLARLCLTYLIGISRFASLGPDECSSEYPDTIYSDFPFIGYSIHWMDHARGIGNRDESLWKLIMSFFLERPEALCLAESCSPYSWKTRERSTVSPLPYASAAGLVQVVEHLIDKDAESAEADTTTTHGNLAEALRRASENASGNAYFDIVQMLIDRGADVNAGIDAALGPDTSLSEKTIQLLLDRGADANARGGILLQKASTHGYNTIVQFLLDNGADVNAGDGAALEATYRWNQVSTVKLLLDRGADVNARDGSALISASSSGRDTTVQLLLDRGANVNAGDGFALEEASRWTHDSTVQLLLDNGADVNAHNGAALRSASKHGGPTTVQLLLDNGAAVNAEDKHGRHALMMALTSYHDMRTNSDEQKVAYLSCWDILAQSLPHKKTERGGTYCTSPRVVVLKLPYKDASTSVLTLASETPVGRQLYTGLRINNILLL</sequence>
<evidence type="ECO:0000256" key="5">
    <source>
        <dbReference type="ARBA" id="ARBA00022737"/>
    </source>
</evidence>
<feature type="domain" description="GPI inositol-deacylase winged helix" evidence="12">
    <location>
        <begin position="1133"/>
        <end position="1214"/>
    </location>
</feature>
<feature type="domain" description="Nephrocystin 3-like N-terminal" evidence="13">
    <location>
        <begin position="852"/>
        <end position="1012"/>
    </location>
</feature>
<dbReference type="SMART" id="SM00248">
    <property type="entry name" value="ANK"/>
    <property type="match status" value="7"/>
</dbReference>
<dbReference type="InterPro" id="IPR056884">
    <property type="entry name" value="NPHP3-like_N"/>
</dbReference>
<dbReference type="InterPro" id="IPR001128">
    <property type="entry name" value="Cyt_P450"/>
</dbReference>
<evidence type="ECO:0000256" key="4">
    <source>
        <dbReference type="ARBA" id="ARBA00022723"/>
    </source>
</evidence>
<evidence type="ECO:0000256" key="3">
    <source>
        <dbReference type="ARBA" id="ARBA00022617"/>
    </source>
</evidence>
<dbReference type="Pfam" id="PF00067">
    <property type="entry name" value="p450"/>
    <property type="match status" value="1"/>
</dbReference>
<feature type="repeat" description="ANK" evidence="10">
    <location>
        <begin position="1421"/>
        <end position="1453"/>
    </location>
</feature>
<dbReference type="InterPro" id="IPR002401">
    <property type="entry name" value="Cyt_P450_E_grp-I"/>
</dbReference>
<dbReference type="PROSITE" id="PS50297">
    <property type="entry name" value="ANK_REP_REGION"/>
    <property type="match status" value="2"/>
</dbReference>
<keyword evidence="10" id="KW-0040">ANK repeat</keyword>
<dbReference type="GO" id="GO:0020037">
    <property type="term" value="F:heme binding"/>
    <property type="evidence" value="ECO:0007669"/>
    <property type="project" value="InterPro"/>
</dbReference>
<keyword evidence="7 9" id="KW-0408">Iron</keyword>
<comment type="caution">
    <text evidence="14">The sequence shown here is derived from an EMBL/GenBank/DDBJ whole genome shotgun (WGS) entry which is preliminary data.</text>
</comment>
<dbReference type="InterPro" id="IPR002110">
    <property type="entry name" value="Ankyrin_rpt"/>
</dbReference>
<feature type="repeat" description="ANK" evidence="10">
    <location>
        <begin position="1541"/>
        <end position="1573"/>
    </location>
</feature>
<dbReference type="Gene3D" id="1.10.630.10">
    <property type="entry name" value="Cytochrome P450"/>
    <property type="match status" value="1"/>
</dbReference>
<reference evidence="14" key="2">
    <citation type="submission" date="2021-08" db="EMBL/GenBank/DDBJ databases">
        <authorList>
            <person name="Gostincar C."/>
            <person name="Sun X."/>
            <person name="Song Z."/>
            <person name="Gunde-Cimerman N."/>
        </authorList>
    </citation>
    <scope>NUCLEOTIDE SEQUENCE</scope>
    <source>
        <strain evidence="14">EXF-9298</strain>
    </source>
</reference>
<keyword evidence="8" id="KW-0503">Monooxygenase</keyword>
<dbReference type="PROSITE" id="PS50088">
    <property type="entry name" value="ANK_REPEAT"/>
    <property type="match status" value="4"/>
</dbReference>
<dbReference type="InterPro" id="IPR035994">
    <property type="entry name" value="Nucleoside_phosphorylase_sf"/>
</dbReference>
<accession>A0A9P8JVZ9</accession>
<dbReference type="InterPro" id="IPR027417">
    <property type="entry name" value="P-loop_NTPase"/>
</dbReference>
<dbReference type="InterPro" id="IPR054471">
    <property type="entry name" value="GPIID_WHD"/>
</dbReference>
<keyword evidence="5" id="KW-0677">Repeat</keyword>
<feature type="repeat" description="ANK" evidence="10">
    <location>
        <begin position="1451"/>
        <end position="1483"/>
    </location>
</feature>
<keyword evidence="3 9" id="KW-0349">Heme</keyword>
<dbReference type="CDD" id="cd11065">
    <property type="entry name" value="CYP64-like"/>
    <property type="match status" value="1"/>
</dbReference>
<keyword evidence="6" id="KW-0560">Oxidoreductase</keyword>
<name>A0A9P8JVZ9_AURME</name>
<feature type="domain" description="Nucleoside phosphorylase" evidence="11">
    <location>
        <begin position="469"/>
        <end position="776"/>
    </location>
</feature>
<dbReference type="InterPro" id="IPR050364">
    <property type="entry name" value="Cytochrome_P450_fung"/>
</dbReference>
<dbReference type="PROSITE" id="PS00086">
    <property type="entry name" value="CYTOCHROME_P450"/>
    <property type="match status" value="1"/>
</dbReference>
<organism evidence="14 15">
    <name type="scientific">Aureobasidium melanogenum</name>
    <name type="common">Aureobasidium pullulans var. melanogenum</name>
    <dbReference type="NCBI Taxonomy" id="46634"/>
    <lineage>
        <taxon>Eukaryota</taxon>
        <taxon>Fungi</taxon>
        <taxon>Dikarya</taxon>
        <taxon>Ascomycota</taxon>
        <taxon>Pezizomycotina</taxon>
        <taxon>Dothideomycetes</taxon>
        <taxon>Dothideomycetidae</taxon>
        <taxon>Dothideales</taxon>
        <taxon>Saccotheciaceae</taxon>
        <taxon>Aureobasidium</taxon>
    </lineage>
</organism>
<feature type="binding site" description="axial binding residue" evidence="9">
    <location>
        <position position="365"/>
    </location>
    <ligand>
        <name>heme</name>
        <dbReference type="ChEBI" id="CHEBI:30413"/>
    </ligand>
    <ligandPart>
        <name>Fe</name>
        <dbReference type="ChEBI" id="CHEBI:18248"/>
    </ligandPart>
</feature>
<proteinExistence type="inferred from homology"/>
<dbReference type="SUPFAM" id="SSF52540">
    <property type="entry name" value="P-loop containing nucleoside triphosphate hydrolases"/>
    <property type="match status" value="1"/>
</dbReference>
<dbReference type="InterPro" id="IPR036770">
    <property type="entry name" value="Ankyrin_rpt-contain_sf"/>
</dbReference>
<evidence type="ECO:0000256" key="9">
    <source>
        <dbReference type="PIRSR" id="PIRSR602401-1"/>
    </source>
</evidence>
<dbReference type="PRINTS" id="PR00463">
    <property type="entry name" value="EP450I"/>
</dbReference>
<feature type="repeat" description="ANK" evidence="10">
    <location>
        <begin position="1481"/>
        <end position="1513"/>
    </location>
</feature>
<dbReference type="PANTHER" id="PTHR46300:SF7">
    <property type="entry name" value="P450, PUTATIVE (EUROFUNG)-RELATED"/>
    <property type="match status" value="1"/>
</dbReference>
<feature type="non-terminal residue" evidence="14">
    <location>
        <position position="1"/>
    </location>
</feature>
<protein>
    <submittedName>
        <fullName evidence="14">Purine and uridine phosphorylase</fullName>
    </submittedName>
</protein>
<gene>
    <name evidence="14" type="ORF">KCU98_g7312</name>
</gene>
<dbReference type="SUPFAM" id="SSF53167">
    <property type="entry name" value="Purine and uridine phosphorylases"/>
    <property type="match status" value="1"/>
</dbReference>
<dbReference type="Pfam" id="PF12796">
    <property type="entry name" value="Ank_2"/>
    <property type="match status" value="1"/>
</dbReference>
<dbReference type="GO" id="GO:0009116">
    <property type="term" value="P:nucleoside metabolic process"/>
    <property type="evidence" value="ECO:0007669"/>
    <property type="project" value="InterPro"/>
</dbReference>
<dbReference type="GO" id="GO:0004497">
    <property type="term" value="F:monooxygenase activity"/>
    <property type="evidence" value="ECO:0007669"/>
    <property type="project" value="UniProtKB-KW"/>
</dbReference>
<keyword evidence="15" id="KW-1185">Reference proteome</keyword>
<evidence type="ECO:0000256" key="1">
    <source>
        <dbReference type="ARBA" id="ARBA00001971"/>
    </source>
</evidence>
<dbReference type="GO" id="GO:0016705">
    <property type="term" value="F:oxidoreductase activity, acting on paired donors, with incorporation or reduction of molecular oxygen"/>
    <property type="evidence" value="ECO:0007669"/>
    <property type="project" value="InterPro"/>
</dbReference>
<dbReference type="InterPro" id="IPR036396">
    <property type="entry name" value="Cyt_P450_sf"/>
</dbReference>
<dbReference type="PANTHER" id="PTHR46300">
    <property type="entry name" value="P450, PUTATIVE (EUROFUNG)-RELATED-RELATED"/>
    <property type="match status" value="1"/>
</dbReference>
<evidence type="ECO:0000256" key="2">
    <source>
        <dbReference type="ARBA" id="ARBA00010617"/>
    </source>
</evidence>
<comment type="similarity">
    <text evidence="2">Belongs to the cytochrome P450 family.</text>
</comment>
<dbReference type="InterPro" id="IPR017972">
    <property type="entry name" value="Cyt_P450_CS"/>
</dbReference>
<dbReference type="Proteomes" id="UP000729357">
    <property type="component" value="Unassembled WGS sequence"/>
</dbReference>
<dbReference type="Pfam" id="PF01048">
    <property type="entry name" value="PNP_UDP_1"/>
    <property type="match status" value="1"/>
</dbReference>
<evidence type="ECO:0000259" key="11">
    <source>
        <dbReference type="Pfam" id="PF01048"/>
    </source>
</evidence>
<dbReference type="Pfam" id="PF22939">
    <property type="entry name" value="WHD_GPIID"/>
    <property type="match status" value="1"/>
</dbReference>
<evidence type="ECO:0000256" key="10">
    <source>
        <dbReference type="PROSITE-ProRule" id="PRU00023"/>
    </source>
</evidence>
<dbReference type="GO" id="GO:0005506">
    <property type="term" value="F:iron ion binding"/>
    <property type="evidence" value="ECO:0007669"/>
    <property type="project" value="InterPro"/>
</dbReference>
<dbReference type="SUPFAM" id="SSF48264">
    <property type="entry name" value="Cytochrome P450"/>
    <property type="match status" value="1"/>
</dbReference>
<evidence type="ECO:0000313" key="14">
    <source>
        <dbReference type="EMBL" id="KAG9981663.1"/>
    </source>
</evidence>
<comment type="cofactor">
    <cofactor evidence="1 9">
        <name>heme</name>
        <dbReference type="ChEBI" id="CHEBI:30413"/>
    </cofactor>
</comment>
<evidence type="ECO:0000259" key="12">
    <source>
        <dbReference type="Pfam" id="PF22939"/>
    </source>
</evidence>
<dbReference type="Pfam" id="PF24883">
    <property type="entry name" value="NPHP3_N"/>
    <property type="match status" value="1"/>
</dbReference>
<reference evidence="14" key="1">
    <citation type="journal article" date="2021" name="J Fungi (Basel)">
        <title>Virulence traits and population genomics of the black yeast Aureobasidium melanogenum.</title>
        <authorList>
            <person name="Cernosa A."/>
            <person name="Sun X."/>
            <person name="Gostincar C."/>
            <person name="Fang C."/>
            <person name="Gunde-Cimerman N."/>
            <person name="Song Z."/>
        </authorList>
    </citation>
    <scope>NUCLEOTIDE SEQUENCE</scope>
    <source>
        <strain evidence="14">EXF-9298</strain>
    </source>
</reference>
<dbReference type="EMBL" id="JAHFXS010000818">
    <property type="protein sequence ID" value="KAG9981663.1"/>
    <property type="molecule type" value="Genomic_DNA"/>
</dbReference>
<dbReference type="InterPro" id="IPR000845">
    <property type="entry name" value="Nucleoside_phosphorylase_d"/>
</dbReference>
<evidence type="ECO:0000256" key="7">
    <source>
        <dbReference type="ARBA" id="ARBA00023004"/>
    </source>
</evidence>
<keyword evidence="4 9" id="KW-0479">Metal-binding</keyword>
<dbReference type="Gene3D" id="1.25.40.20">
    <property type="entry name" value="Ankyrin repeat-containing domain"/>
    <property type="match status" value="4"/>
</dbReference>
<evidence type="ECO:0000313" key="15">
    <source>
        <dbReference type="Proteomes" id="UP000729357"/>
    </source>
</evidence>
<evidence type="ECO:0000259" key="13">
    <source>
        <dbReference type="Pfam" id="PF24883"/>
    </source>
</evidence>
<evidence type="ECO:0000256" key="6">
    <source>
        <dbReference type="ARBA" id="ARBA00023002"/>
    </source>
</evidence>
<dbReference type="SUPFAM" id="SSF48403">
    <property type="entry name" value="Ankyrin repeat"/>
    <property type="match status" value="1"/>
</dbReference>
<dbReference type="Gene3D" id="3.40.50.1580">
    <property type="entry name" value="Nucleoside phosphorylase domain"/>
    <property type="match status" value="1"/>
</dbReference>
<evidence type="ECO:0000256" key="8">
    <source>
        <dbReference type="ARBA" id="ARBA00023033"/>
    </source>
</evidence>
<dbReference type="Gene3D" id="3.40.50.300">
    <property type="entry name" value="P-loop containing nucleotide triphosphate hydrolases"/>
    <property type="match status" value="1"/>
</dbReference>